<dbReference type="GO" id="GO:0003677">
    <property type="term" value="F:DNA binding"/>
    <property type="evidence" value="ECO:0007669"/>
    <property type="project" value="UniProtKB-KW"/>
</dbReference>
<organism evidence="5 6">
    <name type="scientific">Pseudooceanicola marinus</name>
    <dbReference type="NCBI Taxonomy" id="396013"/>
    <lineage>
        <taxon>Bacteria</taxon>
        <taxon>Pseudomonadati</taxon>
        <taxon>Pseudomonadota</taxon>
        <taxon>Alphaproteobacteria</taxon>
        <taxon>Rhodobacterales</taxon>
        <taxon>Paracoccaceae</taxon>
        <taxon>Pseudooceanicola</taxon>
    </lineage>
</organism>
<dbReference type="SMART" id="SM00345">
    <property type="entry name" value="HTH_GNTR"/>
    <property type="match status" value="1"/>
</dbReference>
<evidence type="ECO:0000259" key="4">
    <source>
        <dbReference type="PROSITE" id="PS50949"/>
    </source>
</evidence>
<dbReference type="RefSeq" id="WP_085889015.1">
    <property type="nucleotide sequence ID" value="NZ_FWFN01000006.1"/>
</dbReference>
<dbReference type="PRINTS" id="PR00035">
    <property type="entry name" value="HTHGNTR"/>
</dbReference>
<evidence type="ECO:0000256" key="2">
    <source>
        <dbReference type="ARBA" id="ARBA00023125"/>
    </source>
</evidence>
<dbReference type="Proteomes" id="UP000193963">
    <property type="component" value="Unassembled WGS sequence"/>
</dbReference>
<dbReference type="CDD" id="cd07377">
    <property type="entry name" value="WHTH_GntR"/>
    <property type="match status" value="1"/>
</dbReference>
<dbReference type="SUPFAM" id="SSF46785">
    <property type="entry name" value="Winged helix' DNA-binding domain"/>
    <property type="match status" value="1"/>
</dbReference>
<evidence type="ECO:0000256" key="3">
    <source>
        <dbReference type="ARBA" id="ARBA00023163"/>
    </source>
</evidence>
<gene>
    <name evidence="5" type="ORF">PSM7751_02971</name>
</gene>
<keyword evidence="2 5" id="KW-0238">DNA-binding</keyword>
<dbReference type="Pfam" id="PF00392">
    <property type="entry name" value="GntR"/>
    <property type="match status" value="1"/>
</dbReference>
<dbReference type="OrthoDB" id="7618373at2"/>
<dbReference type="AlphaFoldDB" id="A0A1X6ZSH3"/>
<dbReference type="InterPro" id="IPR036388">
    <property type="entry name" value="WH-like_DNA-bd_sf"/>
</dbReference>
<protein>
    <submittedName>
        <fullName evidence="5">DNA-binding transcriptional repressor MngR</fullName>
    </submittedName>
</protein>
<dbReference type="PANTHER" id="PTHR43537:SF5">
    <property type="entry name" value="UXU OPERON TRANSCRIPTIONAL REGULATOR"/>
    <property type="match status" value="1"/>
</dbReference>
<sequence>MRKTNAEIAAEVRERICLNGGAGEILLHEGQLATEFGVSRTPIRQVLQMLAYENLVETRSGIGTIATPLDPGKMEADFRAFAAILTACGKCPTDQEHVAGQVLDRLRDARRFLDRSAGPDSALIRALSAYLEATVWLVGDHILATALRSAYWRQVRWGLHPDRPKLDDRFVIFRDRLDDCVALAEAGDPAPLLAKLTELPVSHMTGLAPQG</sequence>
<proteinExistence type="predicted"/>
<name>A0A1X6ZSH3_9RHOB</name>
<dbReference type="Gene3D" id="1.10.10.10">
    <property type="entry name" value="Winged helix-like DNA-binding domain superfamily/Winged helix DNA-binding domain"/>
    <property type="match status" value="1"/>
</dbReference>
<dbReference type="InterPro" id="IPR036390">
    <property type="entry name" value="WH_DNA-bd_sf"/>
</dbReference>
<reference evidence="5 6" key="1">
    <citation type="submission" date="2017-03" db="EMBL/GenBank/DDBJ databases">
        <authorList>
            <person name="Afonso C.L."/>
            <person name="Miller P.J."/>
            <person name="Scott M.A."/>
            <person name="Spackman E."/>
            <person name="Goraichik I."/>
            <person name="Dimitrov K.M."/>
            <person name="Suarez D.L."/>
            <person name="Swayne D.E."/>
        </authorList>
    </citation>
    <scope>NUCLEOTIDE SEQUENCE [LARGE SCALE GENOMIC DNA]</scope>
    <source>
        <strain evidence="5 6">CECT 7751</strain>
    </source>
</reference>
<dbReference type="GO" id="GO:0003700">
    <property type="term" value="F:DNA-binding transcription factor activity"/>
    <property type="evidence" value="ECO:0007669"/>
    <property type="project" value="InterPro"/>
</dbReference>
<keyword evidence="6" id="KW-1185">Reference proteome</keyword>
<dbReference type="PROSITE" id="PS50949">
    <property type="entry name" value="HTH_GNTR"/>
    <property type="match status" value="1"/>
</dbReference>
<evidence type="ECO:0000313" key="5">
    <source>
        <dbReference type="EMBL" id="SLN59952.1"/>
    </source>
</evidence>
<accession>A0A1X6ZSH3</accession>
<evidence type="ECO:0000313" key="6">
    <source>
        <dbReference type="Proteomes" id="UP000193963"/>
    </source>
</evidence>
<dbReference type="InterPro" id="IPR000524">
    <property type="entry name" value="Tscrpt_reg_HTH_GntR"/>
</dbReference>
<feature type="domain" description="HTH gntR-type" evidence="4">
    <location>
        <begin position="2"/>
        <end position="69"/>
    </location>
</feature>
<keyword evidence="3" id="KW-0804">Transcription</keyword>
<dbReference type="EMBL" id="FWFN01000006">
    <property type="protein sequence ID" value="SLN59952.1"/>
    <property type="molecule type" value="Genomic_DNA"/>
</dbReference>
<dbReference type="PANTHER" id="PTHR43537">
    <property type="entry name" value="TRANSCRIPTIONAL REGULATOR, GNTR FAMILY"/>
    <property type="match status" value="1"/>
</dbReference>
<evidence type="ECO:0000256" key="1">
    <source>
        <dbReference type="ARBA" id="ARBA00023015"/>
    </source>
</evidence>
<keyword evidence="1" id="KW-0805">Transcription regulation</keyword>